<sequence length="163" mass="17988">MWSQILKRLKFDSASSTWWLYRRRQPRVSGGRRGSPRPADYPVYRSVPSSPSPSLAQRSSPSTPVAEAQRLGREEGFQRFGDGGEVLEGEHEVALTNLTTPSHSSGDRDQDPGPSSTTSFLPPSTSYPTEEDEGARMPDPHFQSLALDEALRNLDEVSRTLGS</sequence>
<dbReference type="EMBL" id="CAJPEV010003971">
    <property type="protein sequence ID" value="CAG0900910.1"/>
    <property type="molecule type" value="Genomic_DNA"/>
</dbReference>
<reference evidence="2" key="1">
    <citation type="submission" date="2020-11" db="EMBL/GenBank/DDBJ databases">
        <authorList>
            <person name="Tran Van P."/>
        </authorList>
    </citation>
    <scope>NUCLEOTIDE SEQUENCE</scope>
</reference>
<dbReference type="EMBL" id="LR903488">
    <property type="protein sequence ID" value="CAD7251952.1"/>
    <property type="molecule type" value="Genomic_DNA"/>
</dbReference>
<gene>
    <name evidence="2" type="ORF">DSTB1V02_LOCUS11713</name>
</gene>
<accession>A0A7R9AD33</accession>
<feature type="compositionally biased region" description="Low complexity" evidence="1">
    <location>
        <begin position="36"/>
        <end position="62"/>
    </location>
</feature>
<dbReference type="Proteomes" id="UP000677054">
    <property type="component" value="Unassembled WGS sequence"/>
</dbReference>
<evidence type="ECO:0000256" key="1">
    <source>
        <dbReference type="SAM" id="MobiDB-lite"/>
    </source>
</evidence>
<name>A0A7R9AD33_9CRUS</name>
<keyword evidence="3" id="KW-1185">Reference proteome</keyword>
<dbReference type="AlphaFoldDB" id="A0A7R9AD33"/>
<feature type="region of interest" description="Disordered" evidence="1">
    <location>
        <begin position="23"/>
        <end position="142"/>
    </location>
</feature>
<protein>
    <submittedName>
        <fullName evidence="2">Uncharacterized protein</fullName>
    </submittedName>
</protein>
<evidence type="ECO:0000313" key="3">
    <source>
        <dbReference type="Proteomes" id="UP000677054"/>
    </source>
</evidence>
<evidence type="ECO:0000313" key="2">
    <source>
        <dbReference type="EMBL" id="CAD7251952.1"/>
    </source>
</evidence>
<proteinExistence type="predicted"/>
<organism evidence="2">
    <name type="scientific">Darwinula stevensoni</name>
    <dbReference type="NCBI Taxonomy" id="69355"/>
    <lineage>
        <taxon>Eukaryota</taxon>
        <taxon>Metazoa</taxon>
        <taxon>Ecdysozoa</taxon>
        <taxon>Arthropoda</taxon>
        <taxon>Crustacea</taxon>
        <taxon>Oligostraca</taxon>
        <taxon>Ostracoda</taxon>
        <taxon>Podocopa</taxon>
        <taxon>Podocopida</taxon>
        <taxon>Darwinulocopina</taxon>
        <taxon>Darwinuloidea</taxon>
        <taxon>Darwinulidae</taxon>
        <taxon>Darwinula</taxon>
    </lineage>
</organism>
<feature type="compositionally biased region" description="Low complexity" evidence="1">
    <location>
        <begin position="112"/>
        <end position="128"/>
    </location>
</feature>